<proteinExistence type="inferred from homology"/>
<dbReference type="PANTHER" id="PTHR21859">
    <property type="entry name" value="ACROSOME-SPECIFIC PROTEIN"/>
    <property type="match status" value="1"/>
</dbReference>
<keyword evidence="3" id="KW-0812">Transmembrane</keyword>
<evidence type="ECO:0000313" key="4">
    <source>
        <dbReference type="Ensembl" id="ENSCCNP00000012382.1"/>
    </source>
</evidence>
<name>A0A8C0WNN1_CASCN</name>
<dbReference type="Ensembl" id="ENSCCNT00000016250.1">
    <property type="protein sequence ID" value="ENSCCNP00000012382.1"/>
    <property type="gene ID" value="ENSCCNG00000012856.1"/>
</dbReference>
<comment type="similarity">
    <text evidence="1">Belongs to the SPATA31 family.</text>
</comment>
<feature type="compositionally biased region" description="Basic residues" evidence="2">
    <location>
        <begin position="55"/>
        <end position="64"/>
    </location>
</feature>
<protein>
    <submittedName>
        <fullName evidence="4">Uncharacterized protein</fullName>
    </submittedName>
</protein>
<keyword evidence="3" id="KW-0472">Membrane</keyword>
<feature type="region of interest" description="Disordered" evidence="2">
    <location>
        <begin position="49"/>
        <end position="94"/>
    </location>
</feature>
<accession>A0A8C0WNN1</accession>
<evidence type="ECO:0000256" key="2">
    <source>
        <dbReference type="SAM" id="MobiDB-lite"/>
    </source>
</evidence>
<dbReference type="PANTHER" id="PTHR21859:SF55">
    <property type="entry name" value="SPERMATOGENESIS-ASSOCIATED PROTEIN 31A1-RELATED"/>
    <property type="match status" value="1"/>
</dbReference>
<feature type="transmembrane region" description="Helical" evidence="3">
    <location>
        <begin position="20"/>
        <end position="42"/>
    </location>
</feature>
<organism evidence="4">
    <name type="scientific">Castor canadensis</name>
    <name type="common">American beaver</name>
    <dbReference type="NCBI Taxonomy" id="51338"/>
    <lineage>
        <taxon>Eukaryota</taxon>
        <taxon>Metazoa</taxon>
        <taxon>Chordata</taxon>
        <taxon>Craniata</taxon>
        <taxon>Vertebrata</taxon>
        <taxon>Euteleostomi</taxon>
        <taxon>Mammalia</taxon>
        <taxon>Eutheria</taxon>
        <taxon>Euarchontoglires</taxon>
        <taxon>Glires</taxon>
        <taxon>Rodentia</taxon>
        <taxon>Castorimorpha</taxon>
        <taxon>Castoridae</taxon>
        <taxon>Castor</taxon>
    </lineage>
</organism>
<reference evidence="4" key="1">
    <citation type="submission" date="2023-09" db="UniProtKB">
        <authorList>
            <consortium name="Ensembl"/>
        </authorList>
    </citation>
    <scope>IDENTIFICATION</scope>
</reference>
<sequence>MENSLFPLNSISAIWLNPSTTTWAMDMILAFVCGLGIFLLLIPYLQRKPPSPPAGKKKNPRKVRNSQIITHEQTTGRKACRDEADSSLQGEPIC</sequence>
<dbReference type="AlphaFoldDB" id="A0A8C0WNN1"/>
<evidence type="ECO:0000256" key="3">
    <source>
        <dbReference type="SAM" id="Phobius"/>
    </source>
</evidence>
<keyword evidence="3" id="KW-1133">Transmembrane helix</keyword>
<evidence type="ECO:0000256" key="1">
    <source>
        <dbReference type="ARBA" id="ARBA00035009"/>
    </source>
</evidence>